<keyword evidence="1" id="KW-0175">Coiled coil</keyword>
<feature type="compositionally biased region" description="Polar residues" evidence="2">
    <location>
        <begin position="449"/>
        <end position="461"/>
    </location>
</feature>
<feature type="coiled-coil region" evidence="1">
    <location>
        <begin position="39"/>
        <end position="108"/>
    </location>
</feature>
<dbReference type="OrthoDB" id="10054177at2759"/>
<organism evidence="3 4">
    <name type="scientific">Adineta ricciae</name>
    <name type="common">Rotifer</name>
    <dbReference type="NCBI Taxonomy" id="249248"/>
    <lineage>
        <taxon>Eukaryota</taxon>
        <taxon>Metazoa</taxon>
        <taxon>Spiralia</taxon>
        <taxon>Gnathifera</taxon>
        <taxon>Rotifera</taxon>
        <taxon>Eurotatoria</taxon>
        <taxon>Bdelloidea</taxon>
        <taxon>Adinetida</taxon>
        <taxon>Adinetidae</taxon>
        <taxon>Adineta</taxon>
    </lineage>
</organism>
<evidence type="ECO:0000256" key="1">
    <source>
        <dbReference type="SAM" id="Coils"/>
    </source>
</evidence>
<feature type="compositionally biased region" description="Polar residues" evidence="2">
    <location>
        <begin position="470"/>
        <end position="489"/>
    </location>
</feature>
<dbReference type="AlphaFoldDB" id="A0A815KMK5"/>
<protein>
    <submittedName>
        <fullName evidence="3">Uncharacterized protein</fullName>
    </submittedName>
</protein>
<evidence type="ECO:0000313" key="4">
    <source>
        <dbReference type="Proteomes" id="UP000663852"/>
    </source>
</evidence>
<dbReference type="Proteomes" id="UP000663852">
    <property type="component" value="Unassembled WGS sequence"/>
</dbReference>
<name>A0A815KMK5_ADIRI</name>
<feature type="coiled-coil region" evidence="1">
    <location>
        <begin position="206"/>
        <end position="233"/>
    </location>
</feature>
<comment type="caution">
    <text evidence="3">The sequence shown here is derived from an EMBL/GenBank/DDBJ whole genome shotgun (WGS) entry which is preliminary data.</text>
</comment>
<dbReference type="EMBL" id="CAJNOJ010000322">
    <property type="protein sequence ID" value="CAF1398268.1"/>
    <property type="molecule type" value="Genomic_DNA"/>
</dbReference>
<reference evidence="3" key="1">
    <citation type="submission" date="2021-02" db="EMBL/GenBank/DDBJ databases">
        <authorList>
            <person name="Nowell W R."/>
        </authorList>
    </citation>
    <scope>NUCLEOTIDE SEQUENCE</scope>
</reference>
<proteinExistence type="predicted"/>
<gene>
    <name evidence="3" type="ORF">EDS130_LOCUS35860</name>
</gene>
<feature type="region of interest" description="Disordered" evidence="2">
    <location>
        <begin position="449"/>
        <end position="489"/>
    </location>
</feature>
<sequence>MDSTQSPLVVFGPDHIDTSRAELLVQCLNEKIKEKRFKLQKLVKANEEKKKRNEAIKTEVIQLTAKLTHIEQENAAREQQLLSEQSRIKELQMNIQMLDEHNNSIRRDYSNEEHKYEQEKSTLIKKFERTKQQWIEVFKPQYEQSKVYQYLKQSDTAYNCLVERKEALLDAHKNAYKVYCSRRQEFCSQEKLSESIVSVAKSYISRRDQLNNINEMKKKLLELQNKDKQLMESKMDKMKAWESVYTQPMKRDLMDFCLQTNIDQVFTLSLNQIQQDIWSQPMTPTDLTPQNEQVELIPQERINSKPSVTFQRSPSAVEPMVIESIRSVPPSILHLTTAIDDDDDELFSASRRKAPPTTQLEQMSLHDDPPSTQAFVVPTTTDTHMNHCQVTTVSASMKPPESLPIPSMDAATVDKSHSSITFTSNPNRTITSAIQPQVTSNDVQQMLLTFSSDPSPNQDEASQPMEDGPQQLQQRPTFSMASSIESTASTDEGYTGFNYNFGFNNNTTSDAPASGTEFTSPIGFGNWTHLGSPLIPGSNEQFSAFLQQASNADDNPSASFSFPSFNYDDLGNTGTTTNATFSSFFFGNGASSVDKESE</sequence>
<accession>A0A815KMK5</accession>
<evidence type="ECO:0000313" key="3">
    <source>
        <dbReference type="EMBL" id="CAF1398268.1"/>
    </source>
</evidence>
<evidence type="ECO:0000256" key="2">
    <source>
        <dbReference type="SAM" id="MobiDB-lite"/>
    </source>
</evidence>